<gene>
    <name evidence="2" type="ORF">BVRB_028110</name>
</gene>
<feature type="region of interest" description="Disordered" evidence="1">
    <location>
        <begin position="1"/>
        <end position="20"/>
    </location>
</feature>
<keyword evidence="3" id="KW-1185">Reference proteome</keyword>
<dbReference type="EMBL" id="KQ099141">
    <property type="protein sequence ID" value="KMS93773.1"/>
    <property type="molecule type" value="Genomic_DNA"/>
</dbReference>
<protein>
    <submittedName>
        <fullName evidence="2">Uncharacterized protein</fullName>
    </submittedName>
</protein>
<dbReference type="OrthoDB" id="10514317at2759"/>
<feature type="compositionally biased region" description="Acidic residues" evidence="1">
    <location>
        <begin position="1"/>
        <end position="11"/>
    </location>
</feature>
<evidence type="ECO:0000256" key="1">
    <source>
        <dbReference type="SAM" id="MobiDB-lite"/>
    </source>
</evidence>
<evidence type="ECO:0000313" key="2">
    <source>
        <dbReference type="EMBL" id="KMS93773.1"/>
    </source>
</evidence>
<dbReference type="Gramene" id="KMS93773">
    <property type="protein sequence ID" value="KMS93773"/>
    <property type="gene ID" value="BVRB_028110"/>
</dbReference>
<name>A0A0J8B1J8_BETVV</name>
<accession>A0A0J8B1J8</accession>
<organism evidence="2 3">
    <name type="scientific">Beta vulgaris subsp. vulgaris</name>
    <name type="common">Beet</name>
    <dbReference type="NCBI Taxonomy" id="3555"/>
    <lineage>
        <taxon>Eukaryota</taxon>
        <taxon>Viridiplantae</taxon>
        <taxon>Streptophyta</taxon>
        <taxon>Embryophyta</taxon>
        <taxon>Tracheophyta</taxon>
        <taxon>Spermatophyta</taxon>
        <taxon>Magnoliopsida</taxon>
        <taxon>eudicotyledons</taxon>
        <taxon>Gunneridae</taxon>
        <taxon>Pentapetalae</taxon>
        <taxon>Caryophyllales</taxon>
        <taxon>Chenopodiaceae</taxon>
        <taxon>Betoideae</taxon>
        <taxon>Beta</taxon>
    </lineage>
</organism>
<proteinExistence type="predicted"/>
<sequence length="189" mass="20884">MDDREEIESADAESSNNDAANHASNALNHLKQQMAVINRSSNENVAQQNWAAVRVFTKMQDRASTAALNKKIALIVQDVKRLTKTTGEIEEDIDTIRSSDNNEDAMKDKTFIRTLRARIQLMITELEQKADRSELDAKADITDVTRLASQIHSLRRSTSIDRDLADAGNATEVSTPRSSGGLGKLSRSS</sequence>
<feature type="region of interest" description="Disordered" evidence="1">
    <location>
        <begin position="158"/>
        <end position="189"/>
    </location>
</feature>
<reference evidence="2 3" key="1">
    <citation type="journal article" date="2014" name="Nature">
        <title>The genome of the recently domesticated crop plant sugar beet (Beta vulgaris).</title>
        <authorList>
            <person name="Dohm J.C."/>
            <person name="Minoche A.E."/>
            <person name="Holtgrawe D."/>
            <person name="Capella-Gutierrez S."/>
            <person name="Zakrzewski F."/>
            <person name="Tafer H."/>
            <person name="Rupp O."/>
            <person name="Sorensen T.R."/>
            <person name="Stracke R."/>
            <person name="Reinhardt R."/>
            <person name="Goesmann A."/>
            <person name="Kraft T."/>
            <person name="Schulz B."/>
            <person name="Stadler P.F."/>
            <person name="Schmidt T."/>
            <person name="Gabaldon T."/>
            <person name="Lehrach H."/>
            <person name="Weisshaar B."/>
            <person name="Himmelbauer H."/>
        </authorList>
    </citation>
    <scope>NUCLEOTIDE SEQUENCE [LARGE SCALE GENOMIC DNA]</scope>
    <source>
        <tissue evidence="2">Taproot</tissue>
    </source>
</reference>
<dbReference type="Proteomes" id="UP000035740">
    <property type="component" value="Unassembled WGS sequence"/>
</dbReference>
<evidence type="ECO:0000313" key="3">
    <source>
        <dbReference type="Proteomes" id="UP000035740"/>
    </source>
</evidence>
<dbReference type="AlphaFoldDB" id="A0A0J8B1J8"/>
<feature type="non-terminal residue" evidence="2">
    <location>
        <position position="189"/>
    </location>
</feature>